<dbReference type="GO" id="GO:0097542">
    <property type="term" value="C:ciliary tip"/>
    <property type="evidence" value="ECO:0007669"/>
    <property type="project" value="TreeGrafter"/>
</dbReference>
<protein>
    <recommendedName>
        <fullName evidence="4">ODAD1 central coiled coil region domain-containing protein</fullName>
    </recommendedName>
</protein>
<dbReference type="GO" id="GO:0036064">
    <property type="term" value="C:ciliary basal body"/>
    <property type="evidence" value="ECO:0007669"/>
    <property type="project" value="TreeGrafter"/>
</dbReference>
<keyword evidence="1 2" id="KW-0175">Coiled coil</keyword>
<dbReference type="GO" id="GO:0003341">
    <property type="term" value="P:cilium movement"/>
    <property type="evidence" value="ECO:0007669"/>
    <property type="project" value="InterPro"/>
</dbReference>
<evidence type="ECO:0000256" key="1">
    <source>
        <dbReference type="ARBA" id="ARBA00023054"/>
    </source>
</evidence>
<name>A0AAN9D0B4_9TELE</name>
<feature type="region of interest" description="Disordered" evidence="3">
    <location>
        <begin position="497"/>
        <end position="549"/>
    </location>
</feature>
<dbReference type="PANTHER" id="PTHR46518">
    <property type="entry name" value="COILED-COIL DOMAIN-CONTAINING PROTEIN 151"/>
    <property type="match status" value="1"/>
</dbReference>
<dbReference type="GO" id="GO:0036158">
    <property type="term" value="P:outer dynein arm assembly"/>
    <property type="evidence" value="ECO:0007669"/>
    <property type="project" value="InterPro"/>
</dbReference>
<sequence>MPGTSVSGGIKHPIHNQISELQRKIQLLEGDRSAYFESSQSAIKKNRETIFQLRHENKNLHKKLSEGDEQVIKDVFQGHGMEKASFRNMSVKSARTVLEKEVCEKMKRLNAMKHTTQTQRQRFEDLKLQYHSMKPQSMKPQSRSPLPDNQKLEEEEKKLRILENRLEKTQLKYHEAEHIMRGYLKLKDHLQEDSLTFQPQLDRMEAEIHRQTQVLKDLQIMNSDAHLSKDAAKAELQLQEEQVYRERREREKILSRYKKQAEERIAQAERMKRRPQWAAMHPDELSSEAQRSGNAVEEVEAISTFEEAFQQIKEATGVTDSREIVDRFISQGETQEHLEKMKAENERMLLQLKEERNTLQTQLQDMKYSRETELSSSQQMLQDCERLLQQEQLRRDAVKDRLDRLTHTLNTVKAGVQQLSDKLQHIPLMKGPTSQLHPDSEEQTLQLMSEAEHKLMLLKEELQGKDLATILKEMEEEEFPARIAGKLPQYNTRIQLHEAQKQDSFDDEDDSGDDEGDIITRVTLKHQSQSIIDTNTKRKTRMKKRKGKL</sequence>
<gene>
    <name evidence="5" type="ORF">R3I93_009737</name>
</gene>
<dbReference type="GO" id="GO:0035253">
    <property type="term" value="C:ciliary rootlet"/>
    <property type="evidence" value="ECO:0007669"/>
    <property type="project" value="TreeGrafter"/>
</dbReference>
<dbReference type="AlphaFoldDB" id="A0AAN9D0B4"/>
<organism evidence="5 6">
    <name type="scientific">Phoxinus phoxinus</name>
    <name type="common">Eurasian minnow</name>
    <dbReference type="NCBI Taxonomy" id="58324"/>
    <lineage>
        <taxon>Eukaryota</taxon>
        <taxon>Metazoa</taxon>
        <taxon>Chordata</taxon>
        <taxon>Craniata</taxon>
        <taxon>Vertebrata</taxon>
        <taxon>Euteleostomi</taxon>
        <taxon>Actinopterygii</taxon>
        <taxon>Neopterygii</taxon>
        <taxon>Teleostei</taxon>
        <taxon>Ostariophysi</taxon>
        <taxon>Cypriniformes</taxon>
        <taxon>Leuciscidae</taxon>
        <taxon>Phoxininae</taxon>
        <taxon>Phoxinus</taxon>
    </lineage>
</organism>
<dbReference type="InterPro" id="IPR033192">
    <property type="entry name" value="ODAD3"/>
</dbReference>
<dbReference type="Pfam" id="PF21773">
    <property type="entry name" value="ODAD1_CC"/>
    <property type="match status" value="1"/>
</dbReference>
<keyword evidence="6" id="KW-1185">Reference proteome</keyword>
<dbReference type="PANTHER" id="PTHR46518:SF1">
    <property type="entry name" value="OUTER DYNEIN ARM-DOCKING COMPLEX SUBUNIT 3"/>
    <property type="match status" value="1"/>
</dbReference>
<evidence type="ECO:0000256" key="2">
    <source>
        <dbReference type="SAM" id="Coils"/>
    </source>
</evidence>
<dbReference type="InterPro" id="IPR049258">
    <property type="entry name" value="ODAD1_CC"/>
</dbReference>
<comment type="caution">
    <text evidence="5">The sequence shown here is derived from an EMBL/GenBank/DDBJ whole genome shotgun (WGS) entry which is preliminary data.</text>
</comment>
<feature type="coiled-coil region" evidence="2">
    <location>
        <begin position="149"/>
        <end position="274"/>
    </location>
</feature>
<accession>A0AAN9D0B4</accession>
<proteinExistence type="predicted"/>
<feature type="coiled-coil region" evidence="2">
    <location>
        <begin position="335"/>
        <end position="408"/>
    </location>
</feature>
<dbReference type="EMBL" id="JAYKXH010000010">
    <property type="protein sequence ID" value="KAK7154880.1"/>
    <property type="molecule type" value="Genomic_DNA"/>
</dbReference>
<feature type="compositionally biased region" description="Acidic residues" evidence="3">
    <location>
        <begin position="505"/>
        <end position="517"/>
    </location>
</feature>
<evidence type="ECO:0000259" key="4">
    <source>
        <dbReference type="Pfam" id="PF21773"/>
    </source>
</evidence>
<reference evidence="5 6" key="1">
    <citation type="submission" date="2024-02" db="EMBL/GenBank/DDBJ databases">
        <title>Chromosome-level genome assembly of the Eurasian Minnow (Phoxinus phoxinus).</title>
        <authorList>
            <person name="Oriowo T.O."/>
            <person name="Martin S."/>
            <person name="Stange M."/>
            <person name="Chrysostomakis Y."/>
            <person name="Brown T."/>
            <person name="Winkler S."/>
            <person name="Kukowka S."/>
            <person name="Myers E.W."/>
            <person name="Bohne A."/>
        </authorList>
    </citation>
    <scope>NUCLEOTIDE SEQUENCE [LARGE SCALE GENOMIC DNA]</scope>
    <source>
        <strain evidence="5">ZFMK-TIS-60720</strain>
        <tissue evidence="5">Whole Organism</tissue>
    </source>
</reference>
<feature type="compositionally biased region" description="Basic residues" evidence="3">
    <location>
        <begin position="537"/>
        <end position="549"/>
    </location>
</feature>
<evidence type="ECO:0000313" key="6">
    <source>
        <dbReference type="Proteomes" id="UP001364617"/>
    </source>
</evidence>
<dbReference type="Proteomes" id="UP001364617">
    <property type="component" value="Unassembled WGS sequence"/>
</dbReference>
<evidence type="ECO:0000313" key="5">
    <source>
        <dbReference type="EMBL" id="KAK7154880.1"/>
    </source>
</evidence>
<evidence type="ECO:0000256" key="3">
    <source>
        <dbReference type="SAM" id="MobiDB-lite"/>
    </source>
</evidence>
<feature type="domain" description="ODAD1 central coiled coil region" evidence="4">
    <location>
        <begin position="156"/>
        <end position="424"/>
    </location>
</feature>